<dbReference type="Pfam" id="PF13508">
    <property type="entry name" value="Acetyltransf_7"/>
    <property type="match status" value="1"/>
</dbReference>
<dbReference type="SUPFAM" id="SSF55729">
    <property type="entry name" value="Acyl-CoA N-acyltransferases (Nat)"/>
    <property type="match status" value="1"/>
</dbReference>
<organism evidence="7 8">
    <name type="scientific">Cohaesibacter marisflavi</name>
    <dbReference type="NCBI Taxonomy" id="655353"/>
    <lineage>
        <taxon>Bacteria</taxon>
        <taxon>Pseudomonadati</taxon>
        <taxon>Pseudomonadota</taxon>
        <taxon>Alphaproteobacteria</taxon>
        <taxon>Hyphomicrobiales</taxon>
        <taxon>Cohaesibacteraceae</taxon>
    </lineage>
</organism>
<dbReference type="OrthoDB" id="9793394at2"/>
<keyword evidence="3 7" id="KW-0808">Transferase</keyword>
<keyword evidence="1" id="KW-0678">Repressor</keyword>
<dbReference type="RefSeq" id="WP_090075725.1">
    <property type="nucleotide sequence ID" value="NZ_FOVR01000028.1"/>
</dbReference>
<evidence type="ECO:0000256" key="1">
    <source>
        <dbReference type="ARBA" id="ARBA00022491"/>
    </source>
</evidence>
<keyword evidence="8" id="KW-1185">Reference proteome</keyword>
<dbReference type="InterPro" id="IPR016181">
    <property type="entry name" value="Acyl_CoA_acyltransferase"/>
</dbReference>
<name>A0A1I5NBE4_9HYPH</name>
<dbReference type="GO" id="GO:0016747">
    <property type="term" value="F:acyltransferase activity, transferring groups other than amino-acyl groups"/>
    <property type="evidence" value="ECO:0007669"/>
    <property type="project" value="InterPro"/>
</dbReference>
<dbReference type="Gene3D" id="3.40.630.30">
    <property type="match status" value="1"/>
</dbReference>
<comment type="catalytic activity">
    <reaction evidence="5">
        <text>glycyl-tRNA(Gly) + acetyl-CoA = N-acetylglycyl-tRNA(Gly) + CoA + H(+)</text>
        <dbReference type="Rhea" id="RHEA:81867"/>
        <dbReference type="Rhea" id="RHEA-COMP:9683"/>
        <dbReference type="Rhea" id="RHEA-COMP:19766"/>
        <dbReference type="ChEBI" id="CHEBI:15378"/>
        <dbReference type="ChEBI" id="CHEBI:57287"/>
        <dbReference type="ChEBI" id="CHEBI:57288"/>
        <dbReference type="ChEBI" id="CHEBI:78522"/>
        <dbReference type="ChEBI" id="CHEBI:232036"/>
    </reaction>
</comment>
<accession>A0A1I5NBE4</accession>
<gene>
    <name evidence="7" type="ORF">SAMN04488056_1289</name>
</gene>
<protein>
    <submittedName>
        <fullName evidence="7">Acetyltransferase (GNAT) domain-containing protein</fullName>
    </submittedName>
</protein>
<keyword evidence="2" id="KW-1277">Toxin-antitoxin system</keyword>
<feature type="domain" description="N-acetyltransferase" evidence="6">
    <location>
        <begin position="1"/>
        <end position="155"/>
    </location>
</feature>
<proteinExistence type="predicted"/>
<keyword evidence="4" id="KW-0012">Acyltransferase</keyword>
<evidence type="ECO:0000256" key="2">
    <source>
        <dbReference type="ARBA" id="ARBA00022649"/>
    </source>
</evidence>
<dbReference type="InterPro" id="IPR000182">
    <property type="entry name" value="GNAT_dom"/>
</dbReference>
<evidence type="ECO:0000259" key="6">
    <source>
        <dbReference type="PROSITE" id="PS51186"/>
    </source>
</evidence>
<evidence type="ECO:0000313" key="7">
    <source>
        <dbReference type="EMBL" id="SFP19022.1"/>
    </source>
</evidence>
<dbReference type="PANTHER" id="PTHR36449:SF1">
    <property type="entry name" value="ACETYLTRANSFERASE"/>
    <property type="match status" value="1"/>
</dbReference>
<dbReference type="STRING" id="655353.SAMN04488056_1289"/>
<evidence type="ECO:0000256" key="5">
    <source>
        <dbReference type="ARBA" id="ARBA00049880"/>
    </source>
</evidence>
<evidence type="ECO:0000256" key="3">
    <source>
        <dbReference type="ARBA" id="ARBA00022679"/>
    </source>
</evidence>
<reference evidence="7 8" key="1">
    <citation type="submission" date="2016-10" db="EMBL/GenBank/DDBJ databases">
        <authorList>
            <person name="de Groot N.N."/>
        </authorList>
    </citation>
    <scope>NUCLEOTIDE SEQUENCE [LARGE SCALE GENOMIC DNA]</scope>
    <source>
        <strain evidence="7 8">CGMCC 1.9157</strain>
    </source>
</reference>
<dbReference type="PANTHER" id="PTHR36449">
    <property type="entry name" value="ACETYLTRANSFERASE-RELATED"/>
    <property type="match status" value="1"/>
</dbReference>
<dbReference type="AlphaFoldDB" id="A0A1I5NBE4"/>
<dbReference type="Proteomes" id="UP000199236">
    <property type="component" value="Unassembled WGS sequence"/>
</dbReference>
<dbReference type="PROSITE" id="PS51186">
    <property type="entry name" value="GNAT"/>
    <property type="match status" value="1"/>
</dbReference>
<sequence>MLFEHLNPKRHDRKTFDCGIEALNLYLQRGANQDQRRSLTRVYVLADGEQVIGYYSISAHSVLRDNLPVDIKLASYKDVPFLLLGRLAVDRNFQGQGFGDALILHAFKTTLEASEKVGILGMAVEAKNEAAASFYEGFGFVRLKGTRNRLVLPLSSMDALVGMR</sequence>
<dbReference type="EMBL" id="FOVR01000028">
    <property type="protein sequence ID" value="SFP19022.1"/>
    <property type="molecule type" value="Genomic_DNA"/>
</dbReference>
<evidence type="ECO:0000256" key="4">
    <source>
        <dbReference type="ARBA" id="ARBA00023315"/>
    </source>
</evidence>
<evidence type="ECO:0000313" key="8">
    <source>
        <dbReference type="Proteomes" id="UP000199236"/>
    </source>
</evidence>
<dbReference type="CDD" id="cd04301">
    <property type="entry name" value="NAT_SF"/>
    <property type="match status" value="1"/>
</dbReference>